<dbReference type="GO" id="GO:0003824">
    <property type="term" value="F:catalytic activity"/>
    <property type="evidence" value="ECO:0007669"/>
    <property type="project" value="UniProtKB-ARBA"/>
</dbReference>
<dbReference type="CDD" id="cd06558">
    <property type="entry name" value="crotonase-like"/>
    <property type="match status" value="1"/>
</dbReference>
<dbReference type="EMBL" id="JTDI01000011">
    <property type="protein sequence ID" value="KHK88984.1"/>
    <property type="molecule type" value="Genomic_DNA"/>
</dbReference>
<dbReference type="Pfam" id="PF00378">
    <property type="entry name" value="ECH_1"/>
    <property type="match status" value="1"/>
</dbReference>
<dbReference type="InterPro" id="IPR014748">
    <property type="entry name" value="Enoyl-CoA_hydra_C"/>
</dbReference>
<evidence type="ECO:0000313" key="3">
    <source>
        <dbReference type="Proteomes" id="UP000031057"/>
    </source>
</evidence>
<dbReference type="Proteomes" id="UP000031057">
    <property type="component" value="Unassembled WGS sequence"/>
</dbReference>
<dbReference type="InterPro" id="IPR001753">
    <property type="entry name" value="Enoyl-CoA_hydra/iso"/>
</dbReference>
<proteinExistence type="inferred from homology"/>
<evidence type="ECO:0000313" key="2">
    <source>
        <dbReference type="EMBL" id="KHK88984.1"/>
    </source>
</evidence>
<evidence type="ECO:0008006" key="4">
    <source>
        <dbReference type="Google" id="ProtNLM"/>
    </source>
</evidence>
<dbReference type="PANTHER" id="PTHR43459:SF3">
    <property type="entry name" value="ENOYL-COA HYDRATASE ECHA15 (ENOYL HYDRASE) (UNSATURATED ACYL-COA HYDRATASE) (CROTONASE)-RELATED"/>
    <property type="match status" value="1"/>
</dbReference>
<dbReference type="OrthoDB" id="9802898at2"/>
<dbReference type="AlphaFoldDB" id="A0A0B1ZD56"/>
<sequence>MNRQPGNHDYTRYTALQLDKQEGLLTITLSNPGKRNATTPQMSSELTTIWDDAWQDPEVRVILIQGDGADFCAGADTSRLGGNRYSGNTPVFPMTRNAKKHAYGIIDCEKPVVAKVRGVAYGVGVTLALAADLTYASETARFCDSHVKLGMATGDGGVLLWPAMGALRRAKEALLLGDVIPAQEAADLGLINRALPDDELDAHVDAIIERLLALPPHAMSYSKVSLNLALKQMTGTAFEASAAYQAYTMKTEDFLEAGQALREKRKGDFKGR</sequence>
<dbReference type="Gene3D" id="1.10.12.10">
    <property type="entry name" value="Lyase 2-enoyl-coa Hydratase, Chain A, domain 2"/>
    <property type="match status" value="1"/>
</dbReference>
<organism evidence="2 3">
    <name type="scientific">Novosphingobium malaysiense</name>
    <dbReference type="NCBI Taxonomy" id="1348853"/>
    <lineage>
        <taxon>Bacteria</taxon>
        <taxon>Pseudomonadati</taxon>
        <taxon>Pseudomonadota</taxon>
        <taxon>Alphaproteobacteria</taxon>
        <taxon>Sphingomonadales</taxon>
        <taxon>Sphingomonadaceae</taxon>
        <taxon>Novosphingobium</taxon>
    </lineage>
</organism>
<dbReference type="STRING" id="1348853.LK12_23130"/>
<dbReference type="RefSeq" id="WP_039290456.1">
    <property type="nucleotide sequence ID" value="NZ_JTDI01000011.1"/>
</dbReference>
<keyword evidence="3" id="KW-1185">Reference proteome</keyword>
<dbReference type="PANTHER" id="PTHR43459">
    <property type="entry name" value="ENOYL-COA HYDRATASE"/>
    <property type="match status" value="1"/>
</dbReference>
<comment type="similarity">
    <text evidence="1">Belongs to the enoyl-CoA hydratase/isomerase family.</text>
</comment>
<name>A0A0B1ZD56_9SPHN</name>
<evidence type="ECO:0000256" key="1">
    <source>
        <dbReference type="ARBA" id="ARBA00005254"/>
    </source>
</evidence>
<protein>
    <recommendedName>
        <fullName evidence="4">Enoyl-CoA hydratase</fullName>
    </recommendedName>
</protein>
<accession>A0A0B1ZD56</accession>
<gene>
    <name evidence="2" type="ORF">LK12_23130</name>
</gene>
<reference evidence="2 3" key="1">
    <citation type="submission" date="2014-10" db="EMBL/GenBank/DDBJ databases">
        <title>Genome sequence of Novosphingobium malaysiense MUSC 273(T).</title>
        <authorList>
            <person name="Lee L.-H."/>
        </authorList>
    </citation>
    <scope>NUCLEOTIDE SEQUENCE [LARGE SCALE GENOMIC DNA]</scope>
    <source>
        <strain evidence="2 3">MUSC 273</strain>
    </source>
</reference>
<comment type="caution">
    <text evidence="2">The sequence shown here is derived from an EMBL/GenBank/DDBJ whole genome shotgun (WGS) entry which is preliminary data.</text>
</comment>
<dbReference type="Gene3D" id="3.90.226.10">
    <property type="entry name" value="2-enoyl-CoA Hydratase, Chain A, domain 1"/>
    <property type="match status" value="1"/>
</dbReference>
<dbReference type="InterPro" id="IPR029045">
    <property type="entry name" value="ClpP/crotonase-like_dom_sf"/>
</dbReference>
<dbReference type="SUPFAM" id="SSF52096">
    <property type="entry name" value="ClpP/crotonase"/>
    <property type="match status" value="1"/>
</dbReference>